<organism evidence="1 2">
    <name type="scientific">Ambrosiozyma monospora</name>
    <name type="common">Yeast</name>
    <name type="synonym">Endomycopsis monosporus</name>
    <dbReference type="NCBI Taxonomy" id="43982"/>
    <lineage>
        <taxon>Eukaryota</taxon>
        <taxon>Fungi</taxon>
        <taxon>Dikarya</taxon>
        <taxon>Ascomycota</taxon>
        <taxon>Saccharomycotina</taxon>
        <taxon>Pichiomycetes</taxon>
        <taxon>Pichiales</taxon>
        <taxon>Pichiaceae</taxon>
        <taxon>Ambrosiozyma</taxon>
    </lineage>
</organism>
<dbReference type="Proteomes" id="UP001165064">
    <property type="component" value="Unassembled WGS sequence"/>
</dbReference>
<gene>
    <name evidence="1" type="ORF">Amon02_001072600</name>
</gene>
<keyword evidence="2" id="KW-1185">Reference proteome</keyword>
<dbReference type="EMBL" id="BSXS01011005">
    <property type="protein sequence ID" value="GME99460.1"/>
    <property type="molecule type" value="Genomic_DNA"/>
</dbReference>
<accession>A0ACB5U166</accession>
<evidence type="ECO:0000313" key="2">
    <source>
        <dbReference type="Proteomes" id="UP001165064"/>
    </source>
</evidence>
<protein>
    <submittedName>
        <fullName evidence="1">Unnamed protein product</fullName>
    </submittedName>
</protein>
<reference evidence="1" key="1">
    <citation type="submission" date="2023-04" db="EMBL/GenBank/DDBJ databases">
        <title>Ambrosiozyma monospora NBRC 10751.</title>
        <authorList>
            <person name="Ichikawa N."/>
            <person name="Sato H."/>
            <person name="Tonouchi N."/>
        </authorList>
    </citation>
    <scope>NUCLEOTIDE SEQUENCE</scope>
    <source>
        <strain evidence="1">NBRC 10751</strain>
    </source>
</reference>
<sequence length="287" mass="32961">MIEGLSEEKKSQLGLMGVENFFYLNQGGVPKIDNVDDAKEFKDTCDALSLVGINEDQQFQIFKVLAGLLYIGNIQITKSRNEAMVSSDEPNLVKACELLGLDPVSFAKWIVKKQIVTRSEKIVSNLNHAQSLVARDSVAKYIYSSLFDWLTDHVNANLCTEEMQAKVETFIGVLDIYGFEHFAKNSFEQFCINYANEKLQQEFTQHVFKLEQEEYVKEEIEWSFIEFADNQPCIAAIENRLGILSLLDEESRLPAGTDQSWIEKMYQTLIKPPTDKVFKKPRFEYHQ</sequence>
<comment type="caution">
    <text evidence="1">The sequence shown here is derived from an EMBL/GenBank/DDBJ whole genome shotgun (WGS) entry which is preliminary data.</text>
</comment>
<evidence type="ECO:0000313" key="1">
    <source>
        <dbReference type="EMBL" id="GME99460.1"/>
    </source>
</evidence>
<name>A0ACB5U166_AMBMO</name>
<proteinExistence type="predicted"/>